<keyword evidence="2" id="KW-1133">Transmembrane helix</keyword>
<dbReference type="OrthoDB" id="152851at2"/>
<evidence type="ECO:0000256" key="2">
    <source>
        <dbReference type="SAM" id="Phobius"/>
    </source>
</evidence>
<accession>A0A5A5TFW5</accession>
<feature type="coiled-coil region" evidence="1">
    <location>
        <begin position="220"/>
        <end position="247"/>
    </location>
</feature>
<sequence length="369" mass="41111">MQVSNNKPPTQGEKQPTAPAVPTKLNFWLRLTSTGWDQPQNTIEQREKVRRSRLTSWILLAEIIALIAFVPATLSDRASGFAVLFATITLVIEIILNRKGLVTLAGTILVVMTCLAVVGVIIGSTDGQIHLVYLPAYDLLVIAVILGASILPRSAAFVIAFANIVLIYGDLLLQPWSPDLHQAINQYGMAVIAGRPVAIQLVAAIISFLWVRGMDQAIRRADRAEELRSLEQRFLEVEAERTVLIEEFVRSIITSIEALANGQEGAVQLPPQHPLQPQATFINTQLKQFYKLKQSNSVTNEQINYAARMLLTMLQRINTNQSTVSGLDPRQFSTQVPIIDEIAIYLFFFLQGKHMPRPSSEVQRPPWRS</sequence>
<comment type="caution">
    <text evidence="3">The sequence shown here is derived from an EMBL/GenBank/DDBJ whole genome shotgun (WGS) entry which is preliminary data.</text>
</comment>
<dbReference type="Proteomes" id="UP000322530">
    <property type="component" value="Unassembled WGS sequence"/>
</dbReference>
<keyword evidence="1" id="KW-0175">Coiled coil</keyword>
<name>A0A5A5TFW5_9CHLR</name>
<evidence type="ECO:0000313" key="4">
    <source>
        <dbReference type="Proteomes" id="UP000322530"/>
    </source>
</evidence>
<evidence type="ECO:0000256" key="1">
    <source>
        <dbReference type="SAM" id="Coils"/>
    </source>
</evidence>
<feature type="transmembrane region" description="Helical" evidence="2">
    <location>
        <begin position="188"/>
        <end position="211"/>
    </location>
</feature>
<feature type="transmembrane region" description="Helical" evidence="2">
    <location>
        <begin position="129"/>
        <end position="148"/>
    </location>
</feature>
<feature type="transmembrane region" description="Helical" evidence="2">
    <location>
        <begin position="101"/>
        <end position="123"/>
    </location>
</feature>
<dbReference type="EMBL" id="BIXY01000051">
    <property type="protein sequence ID" value="GCF09804.1"/>
    <property type="molecule type" value="Genomic_DNA"/>
</dbReference>
<reference evidence="3 4" key="1">
    <citation type="submission" date="2019-01" db="EMBL/GenBank/DDBJ databases">
        <title>Draft genome sequence of Dictyobacter sp. Uno17.</title>
        <authorList>
            <person name="Wang C.M."/>
            <person name="Zheng Y."/>
            <person name="Sakai Y."/>
            <person name="Abe K."/>
            <person name="Yokota A."/>
            <person name="Yabe S."/>
        </authorList>
    </citation>
    <scope>NUCLEOTIDE SEQUENCE [LARGE SCALE GENOMIC DNA]</scope>
    <source>
        <strain evidence="3 4">Uno17</strain>
    </source>
</reference>
<proteinExistence type="predicted"/>
<keyword evidence="2" id="KW-0812">Transmembrane</keyword>
<evidence type="ECO:0000313" key="3">
    <source>
        <dbReference type="EMBL" id="GCF09804.1"/>
    </source>
</evidence>
<gene>
    <name evidence="3" type="ORF">KDI_33680</name>
</gene>
<evidence type="ECO:0008006" key="5">
    <source>
        <dbReference type="Google" id="ProtNLM"/>
    </source>
</evidence>
<feature type="transmembrane region" description="Helical" evidence="2">
    <location>
        <begin position="155"/>
        <end position="176"/>
    </location>
</feature>
<feature type="transmembrane region" description="Helical" evidence="2">
    <location>
        <begin position="54"/>
        <end position="72"/>
    </location>
</feature>
<feature type="transmembrane region" description="Helical" evidence="2">
    <location>
        <begin position="78"/>
        <end position="96"/>
    </location>
</feature>
<protein>
    <recommendedName>
        <fullName evidence="5">HAMP domain-containing protein</fullName>
    </recommendedName>
</protein>
<keyword evidence="2" id="KW-0472">Membrane</keyword>
<dbReference type="RefSeq" id="WP_149402716.1">
    <property type="nucleotide sequence ID" value="NZ_BIXY01000051.1"/>
</dbReference>
<organism evidence="3 4">
    <name type="scientific">Dictyobacter arantiisoli</name>
    <dbReference type="NCBI Taxonomy" id="2014874"/>
    <lineage>
        <taxon>Bacteria</taxon>
        <taxon>Bacillati</taxon>
        <taxon>Chloroflexota</taxon>
        <taxon>Ktedonobacteria</taxon>
        <taxon>Ktedonobacterales</taxon>
        <taxon>Dictyobacteraceae</taxon>
        <taxon>Dictyobacter</taxon>
    </lineage>
</organism>
<keyword evidence="4" id="KW-1185">Reference proteome</keyword>
<dbReference type="AlphaFoldDB" id="A0A5A5TFW5"/>